<evidence type="ECO:0000256" key="4">
    <source>
        <dbReference type="SAM" id="SignalP"/>
    </source>
</evidence>
<evidence type="ECO:0000256" key="3">
    <source>
        <dbReference type="SAM" id="MobiDB-lite"/>
    </source>
</evidence>
<dbReference type="Proteomes" id="UP000008810">
    <property type="component" value="Chromosome 4"/>
</dbReference>
<dbReference type="InterPro" id="IPR036186">
    <property type="entry name" value="Serpin_sf"/>
</dbReference>
<dbReference type="InParanoid" id="I1IMQ2"/>
<dbReference type="FunCoup" id="I1IMQ2">
    <property type="interactions" value="226"/>
</dbReference>
<dbReference type="OMA" id="SQADHEN"/>
<reference evidence="6" key="2">
    <citation type="submission" date="2017-06" db="EMBL/GenBank/DDBJ databases">
        <title>WGS assembly of Brachypodium distachyon.</title>
        <authorList>
            <consortium name="The International Brachypodium Initiative"/>
            <person name="Lucas S."/>
            <person name="Harmon-Smith M."/>
            <person name="Lail K."/>
            <person name="Tice H."/>
            <person name="Grimwood J."/>
            <person name="Bruce D."/>
            <person name="Barry K."/>
            <person name="Shu S."/>
            <person name="Lindquist E."/>
            <person name="Wang M."/>
            <person name="Pitluck S."/>
            <person name="Vogel J.P."/>
            <person name="Garvin D.F."/>
            <person name="Mockler T.C."/>
            <person name="Schmutz J."/>
            <person name="Rokhsar D."/>
            <person name="Bevan M.W."/>
        </authorList>
    </citation>
    <scope>NUCLEOTIDE SEQUENCE</scope>
    <source>
        <strain evidence="6">Bd21</strain>
    </source>
</reference>
<keyword evidence="8" id="KW-1185">Reference proteome</keyword>
<evidence type="ECO:0000259" key="5">
    <source>
        <dbReference type="SMART" id="SM00093"/>
    </source>
</evidence>
<dbReference type="EMBL" id="CM000883">
    <property type="protein sequence ID" value="PNT63972.1"/>
    <property type="molecule type" value="Genomic_DNA"/>
</dbReference>
<evidence type="ECO:0000313" key="8">
    <source>
        <dbReference type="Proteomes" id="UP000008810"/>
    </source>
</evidence>
<dbReference type="InterPro" id="IPR023795">
    <property type="entry name" value="Serpin_CS"/>
</dbReference>
<evidence type="ECO:0000256" key="1">
    <source>
        <dbReference type="ARBA" id="ARBA00009500"/>
    </source>
</evidence>
<name>I1IMQ2_BRADI</name>
<dbReference type="Gene3D" id="3.30.497.10">
    <property type="entry name" value="Antithrombin, subunit I, domain 2"/>
    <property type="match status" value="2"/>
</dbReference>
<dbReference type="InterPro" id="IPR042178">
    <property type="entry name" value="Serpin_sf_1"/>
</dbReference>
<dbReference type="SUPFAM" id="SSF56574">
    <property type="entry name" value="Serpins"/>
    <property type="match status" value="2"/>
</dbReference>
<dbReference type="EnsemblPlants" id="PNT63972">
    <property type="protein sequence ID" value="PNT63972"/>
    <property type="gene ID" value="BRADI_4g23040v3"/>
</dbReference>
<dbReference type="Pfam" id="PF00079">
    <property type="entry name" value="Serpin"/>
    <property type="match status" value="2"/>
</dbReference>
<gene>
    <name evidence="6" type="ORF">BRADI_4g23040v3</name>
</gene>
<dbReference type="InterPro" id="IPR023796">
    <property type="entry name" value="Serpin_dom"/>
</dbReference>
<feature type="region of interest" description="Disordered" evidence="3">
    <location>
        <begin position="238"/>
        <end position="258"/>
    </location>
</feature>
<dbReference type="PROSITE" id="PS00284">
    <property type="entry name" value="SERPIN"/>
    <property type="match status" value="1"/>
</dbReference>
<dbReference type="GO" id="GO:0005615">
    <property type="term" value="C:extracellular space"/>
    <property type="evidence" value="ECO:0000318"/>
    <property type="project" value="GO_Central"/>
</dbReference>
<dbReference type="PANTHER" id="PTHR11461:SF203">
    <property type="entry name" value="SERPIN-Z12-RELATED"/>
    <property type="match status" value="1"/>
</dbReference>
<dbReference type="PANTHER" id="PTHR11461">
    <property type="entry name" value="SERINE PROTEASE INHIBITOR, SERPIN"/>
    <property type="match status" value="1"/>
</dbReference>
<sequence length="445" mass="48821">MSTFRNRVLSCALLAAVLCFAAQRYSGHGNRRHPLPTPRREPDEILIIRRKVPPSGHAGCLALAREAAAGSTGRNFIVSPLSIHAALALVAAGAKGDTRRQLLEFLGSPSLEALHGAPETELVRELNGMKQTSFACGVWVDRRRALRPEFMAIGASRYAAVAESVDFVTDTEQARRRVNAFVRDATNNLIDDVLAPGPLLQRDVVRAAVRLVGDLPRALSHPGRHHRARAVPDVLRRGRQAHRRPPRIQGPQTSLREHNGDGVRRLAAAFYMLLLLPDNNSTNILELSDLYWQAVSTPGFIKNHTPVAKVPVGQFIKNHTPVAKVPVGQFMVPKFKFTFEFEASSDMRKLGLTKPFDGGDFSGMLSSDDELCITGVYHKATIEVNELGTMAVAATAILLDGSSARIAPAPRRRVDFVADRPFLFTIEERSSTVMFLGHVVNPLDH</sequence>
<reference evidence="6 7" key="1">
    <citation type="journal article" date="2010" name="Nature">
        <title>Genome sequencing and analysis of the model grass Brachypodium distachyon.</title>
        <authorList>
            <consortium name="International Brachypodium Initiative"/>
        </authorList>
    </citation>
    <scope>NUCLEOTIDE SEQUENCE [LARGE SCALE GENOMIC DNA]</scope>
    <source>
        <strain evidence="6 7">Bd21</strain>
    </source>
</reference>
<feature type="signal peptide" evidence="4">
    <location>
        <begin position="1"/>
        <end position="27"/>
    </location>
</feature>
<dbReference type="eggNOG" id="KOG2392">
    <property type="taxonomic scope" value="Eukaryota"/>
</dbReference>
<keyword evidence="4" id="KW-0732">Signal</keyword>
<proteinExistence type="inferred from homology"/>
<evidence type="ECO:0000256" key="2">
    <source>
        <dbReference type="RuleBase" id="RU000411"/>
    </source>
</evidence>
<dbReference type="HOGENOM" id="CLU_023330_4_0_1"/>
<evidence type="ECO:0000313" key="7">
    <source>
        <dbReference type="EnsemblPlants" id="PNT63972"/>
    </source>
</evidence>
<accession>I1IMQ2</accession>
<feature type="chain" id="PRO_5003644255" description="Serpin domain-containing protein" evidence="4">
    <location>
        <begin position="28"/>
        <end position="445"/>
    </location>
</feature>
<evidence type="ECO:0000313" key="6">
    <source>
        <dbReference type="EMBL" id="PNT63972.1"/>
    </source>
</evidence>
<feature type="domain" description="Serpin" evidence="5">
    <location>
        <begin position="61"/>
        <end position="442"/>
    </location>
</feature>
<organism evidence="7">
    <name type="scientific">Brachypodium distachyon</name>
    <name type="common">Purple false brome</name>
    <name type="synonym">Trachynia distachya</name>
    <dbReference type="NCBI Taxonomy" id="15368"/>
    <lineage>
        <taxon>Eukaryota</taxon>
        <taxon>Viridiplantae</taxon>
        <taxon>Streptophyta</taxon>
        <taxon>Embryophyta</taxon>
        <taxon>Tracheophyta</taxon>
        <taxon>Spermatophyta</taxon>
        <taxon>Magnoliopsida</taxon>
        <taxon>Liliopsida</taxon>
        <taxon>Poales</taxon>
        <taxon>Poaceae</taxon>
        <taxon>BOP clade</taxon>
        <taxon>Pooideae</taxon>
        <taxon>Stipodae</taxon>
        <taxon>Brachypodieae</taxon>
        <taxon>Brachypodium</taxon>
    </lineage>
</organism>
<protein>
    <recommendedName>
        <fullName evidence="5">Serpin domain-containing protein</fullName>
    </recommendedName>
</protein>
<dbReference type="InterPro" id="IPR000215">
    <property type="entry name" value="Serpin_fam"/>
</dbReference>
<dbReference type="Gramene" id="PNT63972">
    <property type="protein sequence ID" value="PNT63972"/>
    <property type="gene ID" value="BRADI_4g23040v3"/>
</dbReference>
<reference evidence="7" key="3">
    <citation type="submission" date="2018-08" db="UniProtKB">
        <authorList>
            <consortium name="EnsemblPlants"/>
        </authorList>
    </citation>
    <scope>IDENTIFICATION</scope>
    <source>
        <strain evidence="7">cv. Bd21</strain>
    </source>
</reference>
<dbReference type="OrthoDB" id="686494at2759"/>
<dbReference type="SMART" id="SM00093">
    <property type="entry name" value="SERPIN"/>
    <property type="match status" value="1"/>
</dbReference>
<dbReference type="GO" id="GO:0004867">
    <property type="term" value="F:serine-type endopeptidase inhibitor activity"/>
    <property type="evidence" value="ECO:0007669"/>
    <property type="project" value="InterPro"/>
</dbReference>
<dbReference type="AlphaFoldDB" id="I1IMQ2"/>
<comment type="similarity">
    <text evidence="1 2">Belongs to the serpin family.</text>
</comment>